<protein>
    <recommendedName>
        <fullName evidence="3">DUF47 family protein</fullName>
    </recommendedName>
</protein>
<dbReference type="EMBL" id="SOJN01000138">
    <property type="protein sequence ID" value="TET44096.1"/>
    <property type="molecule type" value="Genomic_DNA"/>
</dbReference>
<evidence type="ECO:0000313" key="2">
    <source>
        <dbReference type="Proteomes" id="UP000315525"/>
    </source>
</evidence>
<reference evidence="1 2" key="1">
    <citation type="submission" date="2019-03" db="EMBL/GenBank/DDBJ databases">
        <title>Metabolic potential of uncultured bacteria and archaea associated with petroleum seepage in deep-sea sediments.</title>
        <authorList>
            <person name="Dong X."/>
            <person name="Hubert C."/>
        </authorList>
    </citation>
    <scope>NUCLEOTIDE SEQUENCE [LARGE SCALE GENOMIC DNA]</scope>
    <source>
        <strain evidence="1">E44_bin18</strain>
    </source>
</reference>
<proteinExistence type="predicted"/>
<sequence>MGDLAERFRQTVEFVAKHVPGYAGYLKREERRESDKLLRRHLEALLRGLKGKIDKIAVKLTDAGSLGLLKPINRATKMFEKIADRVRFADYGYSGFFDLEKVGESKLEKMYDFDKGLETGIEDIAKTVKKVADALGGVTETETALNALVEELENFDNRLSQRESVITGG</sequence>
<accession>A0A523UNJ9</accession>
<organism evidence="1 2">
    <name type="scientific">candidate division TA06 bacterium</name>
    <dbReference type="NCBI Taxonomy" id="2250710"/>
    <lineage>
        <taxon>Bacteria</taxon>
        <taxon>Bacteria division TA06</taxon>
    </lineage>
</organism>
<dbReference type="Proteomes" id="UP000315525">
    <property type="component" value="Unassembled WGS sequence"/>
</dbReference>
<comment type="caution">
    <text evidence="1">The sequence shown here is derived from an EMBL/GenBank/DDBJ whole genome shotgun (WGS) entry which is preliminary data.</text>
</comment>
<name>A0A523UNJ9_UNCT6</name>
<evidence type="ECO:0000313" key="1">
    <source>
        <dbReference type="EMBL" id="TET44096.1"/>
    </source>
</evidence>
<evidence type="ECO:0008006" key="3">
    <source>
        <dbReference type="Google" id="ProtNLM"/>
    </source>
</evidence>
<dbReference type="AlphaFoldDB" id="A0A523UNJ9"/>
<gene>
    <name evidence="1" type="ORF">E3J62_11245</name>
</gene>